<feature type="transmembrane region" description="Helical" evidence="1">
    <location>
        <begin position="93"/>
        <end position="113"/>
    </location>
</feature>
<keyword evidence="2" id="KW-0449">Lipoprotein</keyword>
<sequence length="145" mass="14806">MSLVGAAGLSRPKYAVAAAAAVWMALWVVIIGAHNSAHGGLLHSEPPASHPPHALISTVGAEYAVNVDHPHVGKGSSTAHHEQFMTAVLPRSASTLVALGVMAALVAAAGWLIPRVVLAGRGPPTSAGVGFAGQELLTRFCLSRR</sequence>
<dbReference type="InterPro" id="IPR058714">
    <property type="entry name" value="LpqS"/>
</dbReference>
<dbReference type="OrthoDB" id="4625631at2"/>
<keyword evidence="1" id="KW-0472">Membrane</keyword>
<dbReference type="RefSeq" id="WP_081260653.1">
    <property type="nucleotide sequence ID" value="NZ_JAIENV010000172.1"/>
</dbReference>
<dbReference type="EMBL" id="UPHU01000001">
    <property type="protein sequence ID" value="VBA49965.1"/>
    <property type="molecule type" value="Genomic_DNA"/>
</dbReference>
<keyword evidence="3" id="KW-1185">Reference proteome</keyword>
<evidence type="ECO:0000256" key="1">
    <source>
        <dbReference type="SAM" id="Phobius"/>
    </source>
</evidence>
<evidence type="ECO:0000313" key="2">
    <source>
        <dbReference type="EMBL" id="VBA49965.1"/>
    </source>
</evidence>
<protein>
    <submittedName>
        <fullName evidence="2">Lipoprotein LpqS</fullName>
    </submittedName>
</protein>
<feature type="transmembrane region" description="Helical" evidence="1">
    <location>
        <begin position="12"/>
        <end position="33"/>
    </location>
</feature>
<name>A0A498QQ30_9MYCO</name>
<dbReference type="Proteomes" id="UP000268285">
    <property type="component" value="Unassembled WGS sequence"/>
</dbReference>
<reference evidence="2 3" key="1">
    <citation type="submission" date="2018-09" db="EMBL/GenBank/DDBJ databases">
        <authorList>
            <person name="Tagini F."/>
        </authorList>
    </citation>
    <scope>NUCLEOTIDE SEQUENCE [LARGE SCALE GENOMIC DNA]</scope>
    <source>
        <strain evidence="2 3">MK142</strain>
    </source>
</reference>
<gene>
    <name evidence="2" type="primary">lpqS_1</name>
    <name evidence="2" type="ORF">LAUMK142_02284</name>
</gene>
<dbReference type="Pfam" id="PF26327">
    <property type="entry name" value="LpqS"/>
    <property type="match status" value="1"/>
</dbReference>
<accession>A0A498QQ30</accession>
<keyword evidence="1" id="KW-0812">Transmembrane</keyword>
<keyword evidence="1" id="KW-1133">Transmembrane helix</keyword>
<dbReference type="AlphaFoldDB" id="A0A498QQ30"/>
<proteinExistence type="predicted"/>
<organism evidence="2 3">
    <name type="scientific">Mycobacterium pseudokansasii</name>
    <dbReference type="NCBI Taxonomy" id="2341080"/>
    <lineage>
        <taxon>Bacteria</taxon>
        <taxon>Bacillati</taxon>
        <taxon>Actinomycetota</taxon>
        <taxon>Actinomycetes</taxon>
        <taxon>Mycobacteriales</taxon>
        <taxon>Mycobacteriaceae</taxon>
        <taxon>Mycobacterium</taxon>
    </lineage>
</organism>
<evidence type="ECO:0000313" key="3">
    <source>
        <dbReference type="Proteomes" id="UP000268285"/>
    </source>
</evidence>